<dbReference type="EMBL" id="JADGJD010000194">
    <property type="protein sequence ID" value="KAJ3053611.1"/>
    <property type="molecule type" value="Genomic_DNA"/>
</dbReference>
<dbReference type="GO" id="GO:0030245">
    <property type="term" value="P:cellulose catabolic process"/>
    <property type="evidence" value="ECO:0007669"/>
    <property type="project" value="UniProtKB-UniRule"/>
</dbReference>
<evidence type="ECO:0000313" key="17">
    <source>
        <dbReference type="Proteomes" id="UP001212841"/>
    </source>
</evidence>
<dbReference type="InterPro" id="IPR000254">
    <property type="entry name" value="CBD"/>
</dbReference>
<name>A0AAD5SGE0_9FUNG</name>
<evidence type="ECO:0000256" key="4">
    <source>
        <dbReference type="ARBA" id="ARBA00022729"/>
    </source>
</evidence>
<dbReference type="Pfam" id="PF03443">
    <property type="entry name" value="AA9"/>
    <property type="match status" value="1"/>
</dbReference>
<dbReference type="InterPro" id="IPR005103">
    <property type="entry name" value="AA9_LPMO"/>
</dbReference>
<evidence type="ECO:0000256" key="6">
    <source>
        <dbReference type="ARBA" id="ARBA00023002"/>
    </source>
</evidence>
<dbReference type="PANTHER" id="PTHR33353:SF17">
    <property type="entry name" value="ENDO-BETA-1,4-GLUCANASE D"/>
    <property type="match status" value="1"/>
</dbReference>
<keyword evidence="8" id="KW-0503">Monooxygenase</keyword>
<keyword evidence="3" id="KW-0479">Metal-binding</keyword>
<dbReference type="InterPro" id="IPR049892">
    <property type="entry name" value="AA9"/>
</dbReference>
<dbReference type="EC" id="1.14.99.56" evidence="13"/>
<dbReference type="GO" id="GO:0030248">
    <property type="term" value="F:cellulose binding"/>
    <property type="evidence" value="ECO:0007669"/>
    <property type="project" value="UniProtKB-UniRule"/>
</dbReference>
<evidence type="ECO:0000256" key="12">
    <source>
        <dbReference type="ARBA" id="ARBA00044502"/>
    </source>
</evidence>
<evidence type="ECO:0000256" key="8">
    <source>
        <dbReference type="ARBA" id="ARBA00023033"/>
    </source>
</evidence>
<keyword evidence="9 13" id="KW-1015">Disulfide bond</keyword>
<keyword evidence="10 13" id="KW-0119">Carbohydrate metabolism</keyword>
<comment type="function">
    <text evidence="13">Lytic polysaccharide monooxygenase (LMPO) that depolymerizes crystalline and amorphous polysaccharides via the oxidation of scissile alpha- or beta-(1-4)-glycosidic bonds, yielding C1 and/or C4 oxidation products. Catalysis by LPMOs requires the reduction of the active-site copper from Cu(II) to Cu(I) by a reducing agent and H(2)O(2) or O(2) as a cosubstrate.</text>
</comment>
<evidence type="ECO:0000313" key="16">
    <source>
        <dbReference type="EMBL" id="KAJ3053611.1"/>
    </source>
</evidence>
<organism evidence="16 17">
    <name type="scientific">Rhizophlyctis rosea</name>
    <dbReference type="NCBI Taxonomy" id="64517"/>
    <lineage>
        <taxon>Eukaryota</taxon>
        <taxon>Fungi</taxon>
        <taxon>Fungi incertae sedis</taxon>
        <taxon>Chytridiomycota</taxon>
        <taxon>Chytridiomycota incertae sedis</taxon>
        <taxon>Chytridiomycetes</taxon>
        <taxon>Rhizophlyctidales</taxon>
        <taxon>Rhizophlyctidaceae</taxon>
        <taxon>Rhizophlyctis</taxon>
    </lineage>
</organism>
<evidence type="ECO:0000256" key="9">
    <source>
        <dbReference type="ARBA" id="ARBA00023157"/>
    </source>
</evidence>
<dbReference type="Pfam" id="PF00734">
    <property type="entry name" value="CBM_1"/>
    <property type="match status" value="1"/>
</dbReference>
<feature type="domain" description="CBM1" evidence="15">
    <location>
        <begin position="239"/>
        <end position="274"/>
    </location>
</feature>
<keyword evidence="7" id="KW-0186">Copper</keyword>
<evidence type="ECO:0000256" key="2">
    <source>
        <dbReference type="ARBA" id="ARBA00022525"/>
    </source>
</evidence>
<keyword evidence="17" id="KW-1185">Reference proteome</keyword>
<keyword evidence="5 13" id="KW-0136">Cellulose degradation</keyword>
<dbReference type="Proteomes" id="UP001212841">
    <property type="component" value="Unassembled WGS sequence"/>
</dbReference>
<evidence type="ECO:0000256" key="5">
    <source>
        <dbReference type="ARBA" id="ARBA00023001"/>
    </source>
</evidence>
<proteinExistence type="inferred from homology"/>
<dbReference type="PROSITE" id="PS00562">
    <property type="entry name" value="CBM1_1"/>
    <property type="match status" value="1"/>
</dbReference>
<accession>A0AAD5SGE0</accession>
<dbReference type="GO" id="GO:0046872">
    <property type="term" value="F:metal ion binding"/>
    <property type="evidence" value="ECO:0007669"/>
    <property type="project" value="UniProtKB-KW"/>
</dbReference>
<dbReference type="AlphaFoldDB" id="A0AAD5SGE0"/>
<keyword evidence="2 13" id="KW-0964">Secreted</keyword>
<dbReference type="Gene3D" id="2.70.50.70">
    <property type="match status" value="1"/>
</dbReference>
<evidence type="ECO:0000256" key="3">
    <source>
        <dbReference type="ARBA" id="ARBA00022723"/>
    </source>
</evidence>
<evidence type="ECO:0000256" key="11">
    <source>
        <dbReference type="ARBA" id="ARBA00023326"/>
    </source>
</evidence>
<comment type="catalytic activity">
    <reaction evidence="13">
        <text>[(1-&gt;4)-beta-D-glucosyl]n+m + reduced acceptor + O2 = 4-dehydro-beta-D-glucosyl-[(1-&gt;4)-beta-D-glucosyl]n-1 + [(1-&gt;4)-beta-D-glucosyl]m + acceptor + H2O.</text>
        <dbReference type="EC" id="1.14.99.56"/>
    </reaction>
</comment>
<keyword evidence="4 14" id="KW-0732">Signal</keyword>
<evidence type="ECO:0000256" key="13">
    <source>
        <dbReference type="RuleBase" id="RU368122"/>
    </source>
</evidence>
<dbReference type="GO" id="GO:0004497">
    <property type="term" value="F:monooxygenase activity"/>
    <property type="evidence" value="ECO:0007669"/>
    <property type="project" value="UniProtKB-KW"/>
</dbReference>
<evidence type="ECO:0000256" key="10">
    <source>
        <dbReference type="ARBA" id="ARBA00023277"/>
    </source>
</evidence>
<feature type="chain" id="PRO_5042139702" description="AA9 family lytic polysaccharide monooxygenase" evidence="14">
    <location>
        <begin position="20"/>
        <end position="274"/>
    </location>
</feature>
<comment type="similarity">
    <text evidence="12">Belongs to the polysaccharide monooxygenase AA9 family.</text>
</comment>
<evidence type="ECO:0000259" key="15">
    <source>
        <dbReference type="PROSITE" id="PS51164"/>
    </source>
</evidence>
<comment type="caution">
    <text evidence="16">The sequence shown here is derived from an EMBL/GenBank/DDBJ whole genome shotgun (WGS) entry which is preliminary data.</text>
</comment>
<dbReference type="SUPFAM" id="SSF57180">
    <property type="entry name" value="Cellulose-binding domain"/>
    <property type="match status" value="1"/>
</dbReference>
<dbReference type="GO" id="GO:0008810">
    <property type="term" value="F:cellulase activity"/>
    <property type="evidence" value="ECO:0007669"/>
    <property type="project" value="UniProtKB-UniRule"/>
</dbReference>
<sequence>MKFLASACTLVSLASSALAHTTVQAVWLNGSDKGAGALRRPPNNNPVKDVSSGSMYCNWAHEYRGGEIIASSHKGPIAVYISKEGSNSWVKIDERGNSPGSWATDVLISNGAKHWVQLPALQQGRYLVRAEWITLHESDTSYQANPARGAQIYIGCAQVEYSSGGSVSIPAGVAFPGAYSFPAVTFNVYAGGAFPIPGPAKSYIAGAAGYGIGPANSTPNTGNNGGNNGGNTGGSSSGNCAAIYGQCGGAGFAGASCCAAGRCVAVNQWYSQCQ</sequence>
<evidence type="ECO:0000256" key="1">
    <source>
        <dbReference type="ARBA" id="ARBA00004613"/>
    </source>
</evidence>
<dbReference type="GO" id="GO:0005576">
    <property type="term" value="C:extracellular region"/>
    <property type="evidence" value="ECO:0007669"/>
    <property type="project" value="UniProtKB-SubCell"/>
</dbReference>
<keyword evidence="11 13" id="KW-0624">Polysaccharide degradation</keyword>
<dbReference type="SMART" id="SM00236">
    <property type="entry name" value="fCBD"/>
    <property type="match status" value="1"/>
</dbReference>
<feature type="signal peptide" evidence="14">
    <location>
        <begin position="1"/>
        <end position="19"/>
    </location>
</feature>
<comment type="domain">
    <text evidence="13">Has a modular structure: an endo-beta-1,4-glucanase catalytic module at the N-terminus, a linker rich in serines and threonines, and a C-terminal carbohydrate-binding module (CBM).</text>
</comment>
<keyword evidence="6" id="KW-0560">Oxidoreductase</keyword>
<protein>
    <recommendedName>
        <fullName evidence="13">AA9 family lytic polysaccharide monooxygenase</fullName>
        <ecNumber evidence="13">1.14.99.56</ecNumber>
    </recommendedName>
    <alternativeName>
        <fullName evidence="13">Endo-beta-1,4-glucanase</fullName>
    </alternativeName>
    <alternativeName>
        <fullName evidence="13">Glycosyl hydrolase 61 family protein</fullName>
    </alternativeName>
</protein>
<reference evidence="16" key="1">
    <citation type="submission" date="2020-05" db="EMBL/GenBank/DDBJ databases">
        <title>Phylogenomic resolution of chytrid fungi.</title>
        <authorList>
            <person name="Stajich J.E."/>
            <person name="Amses K."/>
            <person name="Simmons R."/>
            <person name="Seto K."/>
            <person name="Myers J."/>
            <person name="Bonds A."/>
            <person name="Quandt C.A."/>
            <person name="Barry K."/>
            <person name="Liu P."/>
            <person name="Grigoriev I."/>
            <person name="Longcore J.E."/>
            <person name="James T.Y."/>
        </authorList>
    </citation>
    <scope>NUCLEOTIDE SEQUENCE</scope>
    <source>
        <strain evidence="16">JEL0318</strain>
    </source>
</reference>
<evidence type="ECO:0000256" key="7">
    <source>
        <dbReference type="ARBA" id="ARBA00023008"/>
    </source>
</evidence>
<comment type="subcellular location">
    <subcellularLocation>
        <location evidence="1 13">Secreted</location>
    </subcellularLocation>
</comment>
<dbReference type="InterPro" id="IPR035971">
    <property type="entry name" value="CBD_sf"/>
</dbReference>
<dbReference type="PROSITE" id="PS51164">
    <property type="entry name" value="CBM1_2"/>
    <property type="match status" value="1"/>
</dbReference>
<gene>
    <name evidence="16" type="ORF">HK097_003839</name>
</gene>
<dbReference type="PANTHER" id="PTHR33353">
    <property type="entry name" value="PUTATIVE (AFU_ORTHOLOGUE AFUA_1G12560)-RELATED"/>
    <property type="match status" value="1"/>
</dbReference>
<evidence type="ECO:0000256" key="14">
    <source>
        <dbReference type="SAM" id="SignalP"/>
    </source>
</evidence>